<sequence length="378" mass="43284">MEQVISHQNDGKENDSPTKDKLFDPSVDMLVNDFDDERTLEEEEALAAGESQDPGAELSSLQKESNMPLEQLLALYGYRGENQENESPEEEEGEEEVELAENSGVSEQMEEQESESSPPEEPSKLRALYEPIPDNDQDASRLLRSVSRVSEEEEEDYDYSPDEDEWRKVNKTIMVGSDYQAQIPEGLCHYDDALPYENEDKLLWDPSVVLGEVVEDFLKKAAAIAKPPIPMGTQLRDDEQALYMLQQCGHNIEEALRRLRMTLPANAAETMNESLWSEEECRNFESGVRCFGKNFHKIQQDKVRTRSVGELVQFYYLWKKSERHDIFANKARLEKKKYALHPGLTDFMDRFLEDQDSRDRSSSPNVQCSGNGKPPPDI</sequence>
<dbReference type="GO" id="GO:0003714">
    <property type="term" value="F:transcription corepressor activity"/>
    <property type="evidence" value="ECO:0007669"/>
    <property type="project" value="TreeGrafter"/>
</dbReference>
<dbReference type="InterPro" id="IPR017884">
    <property type="entry name" value="SANT_dom"/>
</dbReference>
<proteinExistence type="predicted"/>
<feature type="compositionally biased region" description="Basic and acidic residues" evidence="6">
    <location>
        <begin position="9"/>
        <end position="23"/>
    </location>
</feature>
<evidence type="ECO:0000259" key="8">
    <source>
        <dbReference type="PROSITE" id="PS51293"/>
    </source>
</evidence>
<dbReference type="PROSITE" id="PS51293">
    <property type="entry name" value="SANT"/>
    <property type="match status" value="1"/>
</dbReference>
<evidence type="ECO:0000256" key="1">
    <source>
        <dbReference type="ARBA" id="ARBA00004123"/>
    </source>
</evidence>
<gene>
    <name evidence="9" type="ORF">PHAECO_LOCUS3989</name>
</gene>
<dbReference type="PANTHER" id="PTHR10865:SF28">
    <property type="entry name" value="ELM2 DOMAIN-CONTAINING PROTEIN"/>
    <property type="match status" value="1"/>
</dbReference>
<reference evidence="9" key="1">
    <citation type="submission" date="2022-01" db="EMBL/GenBank/DDBJ databases">
        <authorList>
            <person name="King R."/>
        </authorList>
    </citation>
    <scope>NUCLEOTIDE SEQUENCE</scope>
</reference>
<accession>A0A9P0DKB3</accession>
<feature type="region of interest" description="Disordered" evidence="6">
    <location>
        <begin position="353"/>
        <end position="378"/>
    </location>
</feature>
<feature type="compositionally biased region" description="Acidic residues" evidence="6">
    <location>
        <begin position="33"/>
        <end position="45"/>
    </location>
</feature>
<dbReference type="GO" id="GO:0032991">
    <property type="term" value="C:protein-containing complex"/>
    <property type="evidence" value="ECO:0007669"/>
    <property type="project" value="UniProtKB-ARBA"/>
</dbReference>
<evidence type="ECO:0000256" key="2">
    <source>
        <dbReference type="ARBA" id="ARBA00022491"/>
    </source>
</evidence>
<dbReference type="AlphaFoldDB" id="A0A9P0DKB3"/>
<keyword evidence="2" id="KW-0678">Repressor</keyword>
<dbReference type="Proteomes" id="UP001153737">
    <property type="component" value="Chromosome 14"/>
</dbReference>
<evidence type="ECO:0000313" key="9">
    <source>
        <dbReference type="EMBL" id="CAH1153572.1"/>
    </source>
</evidence>
<reference evidence="9" key="2">
    <citation type="submission" date="2022-10" db="EMBL/GenBank/DDBJ databases">
        <authorList>
            <consortium name="ENA_rothamsted_submissions"/>
            <consortium name="culmorum"/>
            <person name="King R."/>
        </authorList>
    </citation>
    <scope>NUCLEOTIDE SEQUENCE</scope>
</reference>
<name>A0A9P0DKB3_PHACE</name>
<dbReference type="EMBL" id="OU896720">
    <property type="protein sequence ID" value="CAH1153572.1"/>
    <property type="molecule type" value="Genomic_DNA"/>
</dbReference>
<organism evidence="9 10">
    <name type="scientific">Phaedon cochleariae</name>
    <name type="common">Mustard beetle</name>
    <dbReference type="NCBI Taxonomy" id="80249"/>
    <lineage>
        <taxon>Eukaryota</taxon>
        <taxon>Metazoa</taxon>
        <taxon>Ecdysozoa</taxon>
        <taxon>Arthropoda</taxon>
        <taxon>Hexapoda</taxon>
        <taxon>Insecta</taxon>
        <taxon>Pterygota</taxon>
        <taxon>Neoptera</taxon>
        <taxon>Endopterygota</taxon>
        <taxon>Coleoptera</taxon>
        <taxon>Polyphaga</taxon>
        <taxon>Cucujiformia</taxon>
        <taxon>Chrysomeloidea</taxon>
        <taxon>Chrysomelidae</taxon>
        <taxon>Chrysomelinae</taxon>
        <taxon>Chrysomelini</taxon>
        <taxon>Phaedon</taxon>
    </lineage>
</organism>
<dbReference type="InterPro" id="IPR040138">
    <property type="entry name" value="MIER/MTA"/>
</dbReference>
<dbReference type="PROSITE" id="PS51156">
    <property type="entry name" value="ELM2"/>
    <property type="match status" value="1"/>
</dbReference>
<keyword evidence="4" id="KW-0804">Transcription</keyword>
<dbReference type="FunFam" id="1.10.10.60:FF:000025">
    <property type="entry name" value="Mesoderm induction early response 1, transcriptional regulator"/>
    <property type="match status" value="1"/>
</dbReference>
<keyword evidence="3" id="KW-0805">Transcription regulation</keyword>
<evidence type="ECO:0000256" key="3">
    <source>
        <dbReference type="ARBA" id="ARBA00023015"/>
    </source>
</evidence>
<evidence type="ECO:0000313" key="10">
    <source>
        <dbReference type="Proteomes" id="UP001153737"/>
    </source>
</evidence>
<feature type="domain" description="SANT" evidence="8">
    <location>
        <begin position="276"/>
        <end position="323"/>
    </location>
</feature>
<dbReference type="CDD" id="cd11661">
    <property type="entry name" value="SANT_MTA3_like"/>
    <property type="match status" value="1"/>
</dbReference>
<dbReference type="OrthoDB" id="5916873at2759"/>
<evidence type="ECO:0008006" key="11">
    <source>
        <dbReference type="Google" id="ProtNLM"/>
    </source>
</evidence>
<comment type="subcellular location">
    <subcellularLocation>
        <location evidence="1">Nucleus</location>
    </subcellularLocation>
</comment>
<dbReference type="GO" id="GO:0042826">
    <property type="term" value="F:histone deacetylase binding"/>
    <property type="evidence" value="ECO:0007669"/>
    <property type="project" value="TreeGrafter"/>
</dbReference>
<feature type="compositionally biased region" description="Acidic residues" evidence="6">
    <location>
        <begin position="83"/>
        <end position="99"/>
    </location>
</feature>
<evidence type="ECO:0000256" key="5">
    <source>
        <dbReference type="ARBA" id="ARBA00023242"/>
    </source>
</evidence>
<dbReference type="PANTHER" id="PTHR10865">
    <property type="entry name" value="METASTASIS-ASSOCIATED PROTEIN AND MESODERM INDUCTION EARLY RESPONSE PROTEIN"/>
    <property type="match status" value="1"/>
</dbReference>
<dbReference type="SMART" id="SM00717">
    <property type="entry name" value="SANT"/>
    <property type="match status" value="1"/>
</dbReference>
<dbReference type="InterPro" id="IPR009057">
    <property type="entry name" value="Homeodomain-like_sf"/>
</dbReference>
<dbReference type="Gene3D" id="1.10.10.60">
    <property type="entry name" value="Homeodomain-like"/>
    <property type="match status" value="1"/>
</dbReference>
<protein>
    <recommendedName>
        <fullName evidence="11">Mesoderm induction early response protein 1</fullName>
    </recommendedName>
</protein>
<evidence type="ECO:0000259" key="7">
    <source>
        <dbReference type="PROSITE" id="PS51156"/>
    </source>
</evidence>
<evidence type="ECO:0000256" key="6">
    <source>
        <dbReference type="SAM" id="MobiDB-lite"/>
    </source>
</evidence>
<feature type="domain" description="ELM2" evidence="7">
    <location>
        <begin position="171"/>
        <end position="263"/>
    </location>
</feature>
<feature type="region of interest" description="Disordered" evidence="6">
    <location>
        <begin position="1"/>
        <end position="162"/>
    </location>
</feature>
<dbReference type="SMART" id="SM01189">
    <property type="entry name" value="ELM2"/>
    <property type="match status" value="1"/>
</dbReference>
<dbReference type="GO" id="GO:0005654">
    <property type="term" value="C:nucleoplasm"/>
    <property type="evidence" value="ECO:0007669"/>
    <property type="project" value="TreeGrafter"/>
</dbReference>
<keyword evidence="5" id="KW-0539">Nucleus</keyword>
<feature type="compositionally biased region" description="Acidic residues" evidence="6">
    <location>
        <begin position="151"/>
        <end position="162"/>
    </location>
</feature>
<dbReference type="InterPro" id="IPR000949">
    <property type="entry name" value="ELM2_dom"/>
</dbReference>
<keyword evidence="10" id="KW-1185">Reference proteome</keyword>
<dbReference type="InterPro" id="IPR001005">
    <property type="entry name" value="SANT/Myb"/>
</dbReference>
<evidence type="ECO:0000256" key="4">
    <source>
        <dbReference type="ARBA" id="ARBA00023163"/>
    </source>
</evidence>
<dbReference type="SUPFAM" id="SSF46689">
    <property type="entry name" value="Homeodomain-like"/>
    <property type="match status" value="1"/>
</dbReference>
<dbReference type="Pfam" id="PF01448">
    <property type="entry name" value="ELM2"/>
    <property type="match status" value="1"/>
</dbReference>
<dbReference type="GO" id="GO:0000122">
    <property type="term" value="P:negative regulation of transcription by RNA polymerase II"/>
    <property type="evidence" value="ECO:0007669"/>
    <property type="project" value="TreeGrafter"/>
</dbReference>